<evidence type="ECO:0000256" key="1">
    <source>
        <dbReference type="SAM" id="MobiDB-lite"/>
    </source>
</evidence>
<feature type="compositionally biased region" description="Basic and acidic residues" evidence="1">
    <location>
        <begin position="190"/>
        <end position="205"/>
    </location>
</feature>
<sequence length="681" mass="77145">MAAIPRSKTNCPLRKLLFTWVVDILACLACLTPPAKIHGLSAPSPAPQPSSSSAASTFGGRNNNEYHFASLASLMDRNALQNSPPPNQAVGEEEHPNPITNLFHRFFPNHRDEPAGGSRLSLPNILSDFTFAIPNINLPDMSFTSPMFPNLNRHEKYQRVEDFDVGLAKDIEEALLLANSNIASVGELDGDGKGNNESLNRHQEDSSSSDSRVYSWDSKEKSKIPLFNENNVADWDLADLKQKRIHTGQQNVSSESHVNARDAKPSLFQETNAAHQQLTRLGRNYMVDAQIIDNHVIARESKPSLFQETNAAIQTLSKFNSRNDAIDNFMNAADVKENYIDRRIMGYNRRNDLNNKRLASLLDGSGVMSNDRNEDMQSAMRYDLTRSKAREVEAATATAQVAWNDGSLHSHALNRNRISQQRDTLDGSSPDTYGFAGVDAMKASTYDICDVGNGSFRYEHANIAAYRSVISDESIHAKVGTTVNDDSVNYTTSSRKIFITERALELARNLKFDVSDIFRYKMNELNLDFDGKSVDVEIATVTENDVRDYLDQRYEQLILMVSLNKVDQRQAPRTRKDMNNYGRRTTNYGSGNIDWREDEFPTNESNLRPWSQRLQQQQQQRLPPLNSFCHRQNINFNNHRDGEARVVRRTDWMNRLRSNDDSTMSTDPHRDRETQSKFINP</sequence>
<feature type="region of interest" description="Disordered" evidence="1">
    <location>
        <begin position="577"/>
        <end position="596"/>
    </location>
</feature>
<name>A0ABD3M730_9STRA</name>
<comment type="caution">
    <text evidence="3">The sequence shown here is derived from an EMBL/GenBank/DDBJ whole genome shotgun (WGS) entry which is preliminary data.</text>
</comment>
<feature type="region of interest" description="Disordered" evidence="1">
    <location>
        <begin position="657"/>
        <end position="681"/>
    </location>
</feature>
<keyword evidence="2" id="KW-0732">Signal</keyword>
<keyword evidence="4" id="KW-1185">Reference proteome</keyword>
<dbReference type="EMBL" id="JALLBG020000227">
    <property type="protein sequence ID" value="KAL3758693.1"/>
    <property type="molecule type" value="Genomic_DNA"/>
</dbReference>
<dbReference type="AlphaFoldDB" id="A0ABD3M730"/>
<feature type="signal peptide" evidence="2">
    <location>
        <begin position="1"/>
        <end position="39"/>
    </location>
</feature>
<reference evidence="3 4" key="1">
    <citation type="submission" date="2024-10" db="EMBL/GenBank/DDBJ databases">
        <title>Updated reference genomes for cyclostephanoid diatoms.</title>
        <authorList>
            <person name="Roberts W.R."/>
            <person name="Alverson A.J."/>
        </authorList>
    </citation>
    <scope>NUCLEOTIDE SEQUENCE [LARGE SCALE GENOMIC DNA]</scope>
    <source>
        <strain evidence="3 4">AJA232-27</strain>
    </source>
</reference>
<proteinExistence type="predicted"/>
<evidence type="ECO:0000313" key="4">
    <source>
        <dbReference type="Proteomes" id="UP001530293"/>
    </source>
</evidence>
<accession>A0ABD3M730</accession>
<protein>
    <submittedName>
        <fullName evidence="3">Uncharacterized protein</fullName>
    </submittedName>
</protein>
<organism evidence="3 4">
    <name type="scientific">Discostella pseudostelligera</name>
    <dbReference type="NCBI Taxonomy" id="259834"/>
    <lineage>
        <taxon>Eukaryota</taxon>
        <taxon>Sar</taxon>
        <taxon>Stramenopiles</taxon>
        <taxon>Ochrophyta</taxon>
        <taxon>Bacillariophyta</taxon>
        <taxon>Coscinodiscophyceae</taxon>
        <taxon>Thalassiosirophycidae</taxon>
        <taxon>Stephanodiscales</taxon>
        <taxon>Stephanodiscaceae</taxon>
        <taxon>Discostella</taxon>
    </lineage>
</organism>
<feature type="region of interest" description="Disordered" evidence="1">
    <location>
        <begin position="186"/>
        <end position="214"/>
    </location>
</feature>
<evidence type="ECO:0000256" key="2">
    <source>
        <dbReference type="SAM" id="SignalP"/>
    </source>
</evidence>
<dbReference type="Proteomes" id="UP001530293">
    <property type="component" value="Unassembled WGS sequence"/>
</dbReference>
<gene>
    <name evidence="3" type="ORF">ACHAWU_005279</name>
</gene>
<evidence type="ECO:0000313" key="3">
    <source>
        <dbReference type="EMBL" id="KAL3758693.1"/>
    </source>
</evidence>
<feature type="chain" id="PRO_5044768179" evidence="2">
    <location>
        <begin position="40"/>
        <end position="681"/>
    </location>
</feature>